<accession>A0AAV7RK39</accession>
<reference evidence="1" key="1">
    <citation type="journal article" date="2022" name="bioRxiv">
        <title>Sequencing and chromosome-scale assembly of the giantPleurodeles waltlgenome.</title>
        <authorList>
            <person name="Brown T."/>
            <person name="Elewa A."/>
            <person name="Iarovenko S."/>
            <person name="Subramanian E."/>
            <person name="Araus A.J."/>
            <person name="Petzold A."/>
            <person name="Susuki M."/>
            <person name="Suzuki K.-i.T."/>
            <person name="Hayashi T."/>
            <person name="Toyoda A."/>
            <person name="Oliveira C."/>
            <person name="Osipova E."/>
            <person name="Leigh N.D."/>
            <person name="Simon A."/>
            <person name="Yun M.H."/>
        </authorList>
    </citation>
    <scope>NUCLEOTIDE SEQUENCE</scope>
    <source>
        <strain evidence="1">20211129_DDA</strain>
        <tissue evidence="1">Liver</tissue>
    </source>
</reference>
<keyword evidence="2" id="KW-1185">Reference proteome</keyword>
<sequence length="140" mass="15758">MALSDQLFLRVALSCYHRSLRFAGGGAILFAPALALLGTPCGSIVKSGSELRAWHTVELHTLGDLYDDGNQWTPAWIAEWEAYTVMLHRECIPNVFGVWVELEWGLLALEREYVDMEAKTDLEPDERLQFAALKQHLGEV</sequence>
<dbReference type="AlphaFoldDB" id="A0AAV7RK39"/>
<name>A0AAV7RK39_PLEWA</name>
<evidence type="ECO:0000313" key="1">
    <source>
        <dbReference type="EMBL" id="KAJ1152325.1"/>
    </source>
</evidence>
<proteinExistence type="predicted"/>
<evidence type="ECO:0000313" key="2">
    <source>
        <dbReference type="Proteomes" id="UP001066276"/>
    </source>
</evidence>
<organism evidence="1 2">
    <name type="scientific">Pleurodeles waltl</name>
    <name type="common">Iberian ribbed newt</name>
    <dbReference type="NCBI Taxonomy" id="8319"/>
    <lineage>
        <taxon>Eukaryota</taxon>
        <taxon>Metazoa</taxon>
        <taxon>Chordata</taxon>
        <taxon>Craniata</taxon>
        <taxon>Vertebrata</taxon>
        <taxon>Euteleostomi</taxon>
        <taxon>Amphibia</taxon>
        <taxon>Batrachia</taxon>
        <taxon>Caudata</taxon>
        <taxon>Salamandroidea</taxon>
        <taxon>Salamandridae</taxon>
        <taxon>Pleurodelinae</taxon>
        <taxon>Pleurodeles</taxon>
    </lineage>
</organism>
<dbReference type="Proteomes" id="UP001066276">
    <property type="component" value="Chromosome 5"/>
</dbReference>
<dbReference type="EMBL" id="JANPWB010000009">
    <property type="protein sequence ID" value="KAJ1152325.1"/>
    <property type="molecule type" value="Genomic_DNA"/>
</dbReference>
<comment type="caution">
    <text evidence="1">The sequence shown here is derived from an EMBL/GenBank/DDBJ whole genome shotgun (WGS) entry which is preliminary data.</text>
</comment>
<protein>
    <submittedName>
        <fullName evidence="1">Uncharacterized protein</fullName>
    </submittedName>
</protein>
<gene>
    <name evidence="1" type="ORF">NDU88_005100</name>
</gene>